<proteinExistence type="predicted"/>
<dbReference type="InParanoid" id="A0A164ZGY6"/>
<dbReference type="RefSeq" id="XP_018184647.1">
    <property type="nucleotide sequence ID" value="XM_018330657.1"/>
</dbReference>
<name>A0A164ZGY6_XYLHT</name>
<accession>A0A164ZGY6</accession>
<gene>
    <name evidence="2" type="ORF">L228DRAFT_234269</name>
</gene>
<evidence type="ECO:0000256" key="1">
    <source>
        <dbReference type="SAM" id="Phobius"/>
    </source>
</evidence>
<evidence type="ECO:0000313" key="2">
    <source>
        <dbReference type="EMBL" id="KZF19092.1"/>
    </source>
</evidence>
<feature type="transmembrane region" description="Helical" evidence="1">
    <location>
        <begin position="6"/>
        <end position="24"/>
    </location>
</feature>
<keyword evidence="3" id="KW-1185">Reference proteome</keyword>
<organism evidence="2 3">
    <name type="scientific">Xylona heveae (strain CBS 132557 / TC161)</name>
    <dbReference type="NCBI Taxonomy" id="1328760"/>
    <lineage>
        <taxon>Eukaryota</taxon>
        <taxon>Fungi</taxon>
        <taxon>Dikarya</taxon>
        <taxon>Ascomycota</taxon>
        <taxon>Pezizomycotina</taxon>
        <taxon>Xylonomycetes</taxon>
        <taxon>Xylonales</taxon>
        <taxon>Xylonaceae</taxon>
        <taxon>Xylona</taxon>
    </lineage>
</organism>
<keyword evidence="1" id="KW-0812">Transmembrane</keyword>
<keyword evidence="1" id="KW-0472">Membrane</keyword>
<reference evidence="2 3" key="1">
    <citation type="journal article" date="2016" name="Fungal Biol.">
        <title>The genome of Xylona heveae provides a window into fungal endophytism.</title>
        <authorList>
            <person name="Gazis R."/>
            <person name="Kuo A."/>
            <person name="Riley R."/>
            <person name="LaButti K."/>
            <person name="Lipzen A."/>
            <person name="Lin J."/>
            <person name="Amirebrahimi M."/>
            <person name="Hesse C.N."/>
            <person name="Spatafora J.W."/>
            <person name="Henrissat B."/>
            <person name="Hainaut M."/>
            <person name="Grigoriev I.V."/>
            <person name="Hibbett D.S."/>
        </authorList>
    </citation>
    <scope>NUCLEOTIDE SEQUENCE [LARGE SCALE GENOMIC DNA]</scope>
    <source>
        <strain evidence="2 3">TC161</strain>
    </source>
</reference>
<dbReference type="EMBL" id="KV407467">
    <property type="protein sequence ID" value="KZF19092.1"/>
    <property type="molecule type" value="Genomic_DNA"/>
</dbReference>
<dbReference type="Proteomes" id="UP000076632">
    <property type="component" value="Unassembled WGS sequence"/>
</dbReference>
<keyword evidence="1" id="KW-1133">Transmembrane helix</keyword>
<evidence type="ECO:0000313" key="3">
    <source>
        <dbReference type="Proteomes" id="UP000076632"/>
    </source>
</evidence>
<sequence>MFVFRANGVLLFSLTIVCSLIGWWEHASRNWRWIGTSMGTLVVNILTVAN</sequence>
<dbReference type="GeneID" id="28895794"/>
<dbReference type="AlphaFoldDB" id="A0A164ZGY6"/>
<protein>
    <submittedName>
        <fullName evidence="2">Uncharacterized protein</fullName>
    </submittedName>
</protein>